<dbReference type="FunFam" id="1.10.1670.10:FF:000001">
    <property type="entry name" value="Endonuclease III"/>
    <property type="match status" value="1"/>
</dbReference>
<dbReference type="FunFam" id="1.10.340.30:FF:000001">
    <property type="entry name" value="Endonuclease III"/>
    <property type="match status" value="1"/>
</dbReference>
<comment type="cofactor">
    <cofactor evidence="12">
        <name>[4Fe-4S] cluster</name>
        <dbReference type="ChEBI" id="CHEBI:49883"/>
    </cofactor>
    <text evidence="12">Binds 1 [4Fe-4S] cluster.</text>
</comment>
<dbReference type="NCBIfam" id="TIGR01083">
    <property type="entry name" value="nth"/>
    <property type="match status" value="1"/>
</dbReference>
<evidence type="ECO:0000259" key="13">
    <source>
        <dbReference type="SMART" id="SM00478"/>
    </source>
</evidence>
<evidence type="ECO:0000256" key="1">
    <source>
        <dbReference type="ARBA" id="ARBA00008343"/>
    </source>
</evidence>
<dbReference type="OrthoDB" id="9800977at2"/>
<dbReference type="HAMAP" id="MF_00942">
    <property type="entry name" value="Nth"/>
    <property type="match status" value="1"/>
</dbReference>
<dbReference type="Pfam" id="PF00730">
    <property type="entry name" value="HhH-GPD"/>
    <property type="match status" value="1"/>
</dbReference>
<evidence type="ECO:0000256" key="11">
    <source>
        <dbReference type="ARBA" id="ARBA00023295"/>
    </source>
</evidence>
<keyword evidence="15" id="KW-1185">Reference proteome</keyword>
<comment type="catalytic activity">
    <reaction evidence="12">
        <text>2'-deoxyribonucleotide-(2'-deoxyribose 5'-phosphate)-2'-deoxyribonucleotide-DNA = a 3'-end 2'-deoxyribonucleotide-(2,3-dehydro-2,3-deoxyribose 5'-phosphate)-DNA + a 5'-end 5'-phospho-2'-deoxyribonucleoside-DNA + H(+)</text>
        <dbReference type="Rhea" id="RHEA:66592"/>
        <dbReference type="Rhea" id="RHEA-COMP:13180"/>
        <dbReference type="Rhea" id="RHEA-COMP:16897"/>
        <dbReference type="Rhea" id="RHEA-COMP:17067"/>
        <dbReference type="ChEBI" id="CHEBI:15378"/>
        <dbReference type="ChEBI" id="CHEBI:136412"/>
        <dbReference type="ChEBI" id="CHEBI:157695"/>
        <dbReference type="ChEBI" id="CHEBI:167181"/>
        <dbReference type="EC" id="4.2.99.18"/>
    </reaction>
</comment>
<dbReference type="AlphaFoldDB" id="A0A249KRC8"/>
<dbReference type="GO" id="GO:0051539">
    <property type="term" value="F:4 iron, 4 sulfur cluster binding"/>
    <property type="evidence" value="ECO:0007669"/>
    <property type="project" value="UniProtKB-UniRule"/>
</dbReference>
<keyword evidence="10 12" id="KW-0456">Lyase</keyword>
<feature type="binding site" evidence="12">
    <location>
        <position position="208"/>
    </location>
    <ligand>
        <name>[4Fe-4S] cluster</name>
        <dbReference type="ChEBI" id="CHEBI:49883"/>
    </ligand>
</feature>
<dbReference type="Gene3D" id="1.10.340.30">
    <property type="entry name" value="Hypothetical protein, domain 2"/>
    <property type="match status" value="1"/>
</dbReference>
<comment type="function">
    <text evidence="12">DNA repair enzyme that has both DNA N-glycosylase activity and AP-lyase activity. The DNA N-glycosylase activity releases various damaged pyrimidines from DNA by cleaving the N-glycosidic bond, leaving an AP (apurinic/apyrimidinic) site. The AP-lyase activity cleaves the phosphodiester bond 3' to the AP site by a beta-elimination, leaving a 3'-terminal unsaturated sugar and a product with a terminal 5'-phosphate.</text>
</comment>
<keyword evidence="14" id="KW-0255">Endonuclease</keyword>
<dbReference type="InterPro" id="IPR003265">
    <property type="entry name" value="HhH-GPD_domain"/>
</dbReference>
<dbReference type="PIRSF" id="PIRSF001435">
    <property type="entry name" value="Nth"/>
    <property type="match status" value="1"/>
</dbReference>
<dbReference type="GO" id="GO:0006285">
    <property type="term" value="P:base-excision repair, AP site formation"/>
    <property type="evidence" value="ECO:0007669"/>
    <property type="project" value="TreeGrafter"/>
</dbReference>
<dbReference type="InterPro" id="IPR003651">
    <property type="entry name" value="Endonuclease3_FeS-loop_motif"/>
</dbReference>
<feature type="binding site" evidence="12">
    <location>
        <position position="202"/>
    </location>
    <ligand>
        <name>[4Fe-4S] cluster</name>
        <dbReference type="ChEBI" id="CHEBI:49883"/>
    </ligand>
</feature>
<evidence type="ECO:0000256" key="12">
    <source>
        <dbReference type="HAMAP-Rule" id="MF_00942"/>
    </source>
</evidence>
<dbReference type="CDD" id="cd00056">
    <property type="entry name" value="ENDO3c"/>
    <property type="match status" value="1"/>
</dbReference>
<name>A0A249KRC8_9ACTN</name>
<dbReference type="PANTHER" id="PTHR10359:SF18">
    <property type="entry name" value="ENDONUCLEASE III"/>
    <property type="match status" value="1"/>
</dbReference>
<gene>
    <name evidence="12" type="primary">nth</name>
    <name evidence="14" type="ORF">A7sIIA15_00310</name>
</gene>
<keyword evidence="8 12" id="KW-0238">DNA-binding</keyword>
<reference evidence="14 15" key="1">
    <citation type="submission" date="2016-07" db="EMBL/GenBank/DDBJ databases">
        <title>High microdiversification within the ubiquitous acI lineage of Actinobacteria.</title>
        <authorList>
            <person name="Neuenschwander S.M."/>
            <person name="Salcher M."/>
            <person name="Ghai R."/>
            <person name="Pernthaler J."/>
        </authorList>
    </citation>
    <scope>NUCLEOTIDE SEQUENCE [LARGE SCALE GENOMIC DNA]</scope>
    <source>
        <strain evidence="14">MMS-IIA-15</strain>
    </source>
</reference>
<organism evidence="14 15">
    <name type="scientific">Candidatus Planktophila vernalis</name>
    <dbReference type="NCBI Taxonomy" id="1884907"/>
    <lineage>
        <taxon>Bacteria</taxon>
        <taxon>Bacillati</taxon>
        <taxon>Actinomycetota</taxon>
        <taxon>Actinomycetes</taxon>
        <taxon>Candidatus Nanopelagicales</taxon>
        <taxon>Candidatus Nanopelagicaceae</taxon>
        <taxon>Candidatus Planktophila</taxon>
    </lineage>
</organism>
<keyword evidence="4 12" id="KW-0227">DNA damage</keyword>
<evidence type="ECO:0000256" key="7">
    <source>
        <dbReference type="ARBA" id="ARBA00023014"/>
    </source>
</evidence>
<evidence type="ECO:0000256" key="9">
    <source>
        <dbReference type="ARBA" id="ARBA00023204"/>
    </source>
</evidence>
<dbReference type="PROSITE" id="PS01155">
    <property type="entry name" value="ENDONUCLEASE_III_2"/>
    <property type="match status" value="1"/>
</dbReference>
<dbReference type="RefSeq" id="WP_095685287.1">
    <property type="nucleotide sequence ID" value="NZ_CP016776.1"/>
</dbReference>
<dbReference type="GO" id="GO:0046872">
    <property type="term" value="F:metal ion binding"/>
    <property type="evidence" value="ECO:0007669"/>
    <property type="project" value="UniProtKB-KW"/>
</dbReference>
<dbReference type="EMBL" id="CP016776">
    <property type="protein sequence ID" value="ASY19362.1"/>
    <property type="molecule type" value="Genomic_DNA"/>
</dbReference>
<dbReference type="GO" id="GO:0019104">
    <property type="term" value="F:DNA N-glycosylase activity"/>
    <property type="evidence" value="ECO:0007669"/>
    <property type="project" value="UniProtKB-UniRule"/>
</dbReference>
<protein>
    <recommendedName>
        <fullName evidence="12">Endonuclease III</fullName>
        <ecNumber evidence="12">4.2.99.18</ecNumber>
    </recommendedName>
    <alternativeName>
        <fullName evidence="12">DNA-(apurinic or apyrimidinic site) lyase</fullName>
    </alternativeName>
</protein>
<evidence type="ECO:0000256" key="2">
    <source>
        <dbReference type="ARBA" id="ARBA00022485"/>
    </source>
</evidence>
<sequence length="232" mass="26093">MPADSETRKEARAVYRILSKTYPEIRCELDFKNPLELIVATVLSAQCTDKRVNTITPALFKKYKTAKAYAGADIHQLEELVFQTGFYRAKARHIKGIGIKLLEDFNGEVPSTLEELITLPGVGRKTANVVLGHAFDIPGITVDTHFGRLSRRFGWTKEMDPVKVERIVGELIPQKEWTNLSQRMIWHGRRICHSRKPACGACPVAKMCPSVGIGEMDVAKAKLLVKTDKDFR</sequence>
<evidence type="ECO:0000256" key="4">
    <source>
        <dbReference type="ARBA" id="ARBA00022763"/>
    </source>
</evidence>
<dbReference type="PROSITE" id="PS00764">
    <property type="entry name" value="ENDONUCLEASE_III_1"/>
    <property type="match status" value="1"/>
</dbReference>
<dbReference type="SMART" id="SM00525">
    <property type="entry name" value="FES"/>
    <property type="match status" value="1"/>
</dbReference>
<keyword evidence="11 12" id="KW-0326">Glycosidase</keyword>
<keyword evidence="6 12" id="KW-0408">Iron</keyword>
<dbReference type="KEGG" id="pvn:A7sIIA15_00310"/>
<keyword evidence="7 12" id="KW-0411">Iron-sulfur</keyword>
<evidence type="ECO:0000256" key="8">
    <source>
        <dbReference type="ARBA" id="ARBA00023125"/>
    </source>
</evidence>
<accession>A0A249KRC8</accession>
<dbReference type="GO" id="GO:0003677">
    <property type="term" value="F:DNA binding"/>
    <property type="evidence" value="ECO:0007669"/>
    <property type="project" value="UniProtKB-UniRule"/>
</dbReference>
<dbReference type="EC" id="4.2.99.18" evidence="12"/>
<evidence type="ECO:0000256" key="6">
    <source>
        <dbReference type="ARBA" id="ARBA00023004"/>
    </source>
</evidence>
<dbReference type="InterPro" id="IPR005759">
    <property type="entry name" value="Nth"/>
</dbReference>
<dbReference type="InterPro" id="IPR023170">
    <property type="entry name" value="HhH_base_excis_C"/>
</dbReference>
<keyword evidence="2 12" id="KW-0004">4Fe-4S</keyword>
<dbReference type="InterPro" id="IPR011257">
    <property type="entry name" value="DNA_glycosylase"/>
</dbReference>
<comment type="similarity">
    <text evidence="1 12">Belongs to the Nth/MutY family.</text>
</comment>
<dbReference type="InterPro" id="IPR000445">
    <property type="entry name" value="HhH_motif"/>
</dbReference>
<dbReference type="Proteomes" id="UP000217186">
    <property type="component" value="Chromosome"/>
</dbReference>
<keyword evidence="3 12" id="KW-0479">Metal-binding</keyword>
<evidence type="ECO:0000256" key="3">
    <source>
        <dbReference type="ARBA" id="ARBA00022723"/>
    </source>
</evidence>
<keyword evidence="5 12" id="KW-0378">Hydrolase</keyword>
<feature type="domain" description="HhH-GPD" evidence="13">
    <location>
        <begin position="43"/>
        <end position="190"/>
    </location>
</feature>
<proteinExistence type="inferred from homology"/>
<evidence type="ECO:0000256" key="10">
    <source>
        <dbReference type="ARBA" id="ARBA00023239"/>
    </source>
</evidence>
<feature type="binding site" evidence="12">
    <location>
        <position position="199"/>
    </location>
    <ligand>
        <name>[4Fe-4S] cluster</name>
        <dbReference type="ChEBI" id="CHEBI:49883"/>
    </ligand>
</feature>
<dbReference type="Gene3D" id="1.10.1670.10">
    <property type="entry name" value="Helix-hairpin-Helix base-excision DNA repair enzymes (C-terminal)"/>
    <property type="match status" value="1"/>
</dbReference>
<dbReference type="InterPro" id="IPR004036">
    <property type="entry name" value="Endonuclease-III-like_CS2"/>
</dbReference>
<dbReference type="SMART" id="SM00478">
    <property type="entry name" value="ENDO3c"/>
    <property type="match status" value="1"/>
</dbReference>
<evidence type="ECO:0000313" key="14">
    <source>
        <dbReference type="EMBL" id="ASY19362.1"/>
    </source>
</evidence>
<dbReference type="PANTHER" id="PTHR10359">
    <property type="entry name" value="A/G-SPECIFIC ADENINE GLYCOSYLASE/ENDONUCLEASE III"/>
    <property type="match status" value="1"/>
</dbReference>
<keyword evidence="9 12" id="KW-0234">DNA repair</keyword>
<feature type="binding site" evidence="12">
    <location>
        <position position="192"/>
    </location>
    <ligand>
        <name>[4Fe-4S] cluster</name>
        <dbReference type="ChEBI" id="CHEBI:49883"/>
    </ligand>
</feature>
<keyword evidence="14" id="KW-0540">Nuclease</keyword>
<dbReference type="GO" id="GO:0140078">
    <property type="term" value="F:class I DNA-(apurinic or apyrimidinic site) endonuclease activity"/>
    <property type="evidence" value="ECO:0007669"/>
    <property type="project" value="UniProtKB-EC"/>
</dbReference>
<dbReference type="SUPFAM" id="SSF48150">
    <property type="entry name" value="DNA-glycosylase"/>
    <property type="match status" value="1"/>
</dbReference>
<dbReference type="InterPro" id="IPR004035">
    <property type="entry name" value="Endouclease-III_FeS-bd_BS"/>
</dbReference>
<dbReference type="Pfam" id="PF00633">
    <property type="entry name" value="HHH"/>
    <property type="match status" value="1"/>
</dbReference>
<dbReference type="Pfam" id="PF10576">
    <property type="entry name" value="EndIII_4Fe-2S"/>
    <property type="match status" value="1"/>
</dbReference>
<evidence type="ECO:0000256" key="5">
    <source>
        <dbReference type="ARBA" id="ARBA00022801"/>
    </source>
</evidence>
<evidence type="ECO:0000313" key="15">
    <source>
        <dbReference type="Proteomes" id="UP000217186"/>
    </source>
</evidence>